<comment type="caution">
    <text evidence="2">The sequence shown here is derived from an EMBL/GenBank/DDBJ whole genome shotgun (WGS) entry which is preliminary data.</text>
</comment>
<feature type="region of interest" description="Disordered" evidence="1">
    <location>
        <begin position="276"/>
        <end position="296"/>
    </location>
</feature>
<dbReference type="AlphaFoldDB" id="A0A0B2VZY1"/>
<evidence type="ECO:0000313" key="2">
    <source>
        <dbReference type="EMBL" id="KHN86912.1"/>
    </source>
</evidence>
<evidence type="ECO:0000313" key="3">
    <source>
        <dbReference type="Proteomes" id="UP000031036"/>
    </source>
</evidence>
<reference evidence="2 3" key="1">
    <citation type="submission" date="2014-11" db="EMBL/GenBank/DDBJ databases">
        <title>Genetic blueprint of the zoonotic pathogen Toxocara canis.</title>
        <authorList>
            <person name="Zhu X.-Q."/>
            <person name="Korhonen P.K."/>
            <person name="Cai H."/>
            <person name="Young N.D."/>
            <person name="Nejsum P."/>
            <person name="von Samson-Himmelstjerna G."/>
            <person name="Boag P.R."/>
            <person name="Tan P."/>
            <person name="Li Q."/>
            <person name="Min J."/>
            <person name="Yang Y."/>
            <person name="Wang X."/>
            <person name="Fang X."/>
            <person name="Hall R.S."/>
            <person name="Hofmann A."/>
            <person name="Sternberg P.W."/>
            <person name="Jex A.R."/>
            <person name="Gasser R.B."/>
        </authorList>
    </citation>
    <scope>NUCLEOTIDE SEQUENCE [LARGE SCALE GENOMIC DNA]</scope>
    <source>
        <strain evidence="2">PN_DK_2014</strain>
    </source>
</reference>
<feature type="compositionally biased region" description="Low complexity" evidence="1">
    <location>
        <begin position="162"/>
        <end position="177"/>
    </location>
</feature>
<dbReference type="Proteomes" id="UP000031036">
    <property type="component" value="Unassembled WGS sequence"/>
</dbReference>
<proteinExistence type="predicted"/>
<gene>
    <name evidence="2" type="ORF">Tcan_15095</name>
</gene>
<protein>
    <submittedName>
        <fullName evidence="2">Uncharacterized protein</fullName>
    </submittedName>
</protein>
<dbReference type="EMBL" id="JPKZ01000509">
    <property type="protein sequence ID" value="KHN86912.1"/>
    <property type="molecule type" value="Genomic_DNA"/>
</dbReference>
<feature type="region of interest" description="Disordered" evidence="1">
    <location>
        <begin position="155"/>
        <end position="177"/>
    </location>
</feature>
<organism evidence="2 3">
    <name type="scientific">Toxocara canis</name>
    <name type="common">Canine roundworm</name>
    <dbReference type="NCBI Taxonomy" id="6265"/>
    <lineage>
        <taxon>Eukaryota</taxon>
        <taxon>Metazoa</taxon>
        <taxon>Ecdysozoa</taxon>
        <taxon>Nematoda</taxon>
        <taxon>Chromadorea</taxon>
        <taxon>Rhabditida</taxon>
        <taxon>Spirurina</taxon>
        <taxon>Ascaridomorpha</taxon>
        <taxon>Ascaridoidea</taxon>
        <taxon>Toxocaridae</taxon>
        <taxon>Toxocara</taxon>
    </lineage>
</organism>
<evidence type="ECO:0000256" key="1">
    <source>
        <dbReference type="SAM" id="MobiDB-lite"/>
    </source>
</evidence>
<name>A0A0B2VZY1_TOXCA</name>
<sequence length="560" mass="60771">MVINIQPTPVASVAPARPAAMENAYRKSSPKKRRMSERVDWANKDVIAVLRMMDGDKSITLSTGRDLIEGLTGRRVDAATVCRHLRLLRESCREKLCSVPVGGGIVDAEKEQQTSTETIMETVSDIVGRNGLWHVDMLRDQCQAVEILRKTVNNSTSERAVESGSEASSSGTASATSDASCIVPNWSRILTSRSANEPFGLNETLLNSCGHVQDEGARYNSSEGFCVKKEADLDVAVISVDSSYSKMCSAVTPNTESALNCGINTVVRVDSLPVHTSHTSSRSRAQNPNFTTLSQTTSKNSRCVAFSAQKKNPLKTALTATNIRSRSAKTGMPARYSTYNTRRYNLLLKNARRIATESSAAHQAFNKSNDSVASAETNYASCHASAGTTAPTYEHDCTKADDTATVYDRSCASNDNVEVNCGRGCTNSVNTETICGRICKNSDANASLYNGGTIPSSRAVSDEATTSTVECASEKRKSEEEVQKEWPMRERRVEHALCAIEGLLCKVGASSRDEFNNLGDSVADCLRGVNKVDTTVAAQFKLELLEMMARYQKAALLRQK</sequence>
<keyword evidence="3" id="KW-1185">Reference proteome</keyword>
<accession>A0A0B2VZY1</accession>